<keyword evidence="3" id="KW-1185">Reference proteome</keyword>
<dbReference type="EMBL" id="QAOM01000012">
    <property type="protein sequence ID" value="PTQ83767.1"/>
    <property type="molecule type" value="Genomic_DNA"/>
</dbReference>
<name>A0A2T5IIW2_9LACT</name>
<reference evidence="2 3" key="1">
    <citation type="submission" date="2018-04" db="EMBL/GenBank/DDBJ databases">
        <title>Genomic Encyclopedia of Archaeal and Bacterial Type Strains, Phase II (KMG-II): from individual species to whole genera.</title>
        <authorList>
            <person name="Goeker M."/>
        </authorList>
    </citation>
    <scope>NUCLEOTIDE SEQUENCE [LARGE SCALE GENOMIC DNA]</scope>
    <source>
        <strain evidence="2 3">DSM 18806</strain>
    </source>
</reference>
<accession>A0A2T5IIW2</accession>
<gene>
    <name evidence="2" type="ORF">C8U37_11235</name>
</gene>
<evidence type="ECO:0000313" key="2">
    <source>
        <dbReference type="EMBL" id="PTQ83767.1"/>
    </source>
</evidence>
<feature type="region of interest" description="Disordered" evidence="1">
    <location>
        <begin position="30"/>
        <end position="70"/>
    </location>
</feature>
<comment type="caution">
    <text evidence="2">The sequence shown here is derived from an EMBL/GenBank/DDBJ whole genome shotgun (WGS) entry which is preliminary data.</text>
</comment>
<dbReference type="AlphaFoldDB" id="A0A2T5IIW2"/>
<proteinExistence type="predicted"/>
<feature type="compositionally biased region" description="Polar residues" evidence="1">
    <location>
        <begin position="53"/>
        <end position="62"/>
    </location>
</feature>
<sequence>MWAPRPVWQGCFFGVWYCMQAPDAVIGFPVNGASPELASPQVDSEARLAGHSGTPSPANLSDNPKESDNR</sequence>
<organism evidence="2 3">
    <name type="scientific">Trichococcus patagoniensis</name>
    <dbReference type="NCBI Taxonomy" id="382641"/>
    <lineage>
        <taxon>Bacteria</taxon>
        <taxon>Bacillati</taxon>
        <taxon>Bacillota</taxon>
        <taxon>Bacilli</taxon>
        <taxon>Lactobacillales</taxon>
        <taxon>Carnobacteriaceae</taxon>
        <taxon>Trichococcus</taxon>
    </lineage>
</organism>
<evidence type="ECO:0000313" key="3">
    <source>
        <dbReference type="Proteomes" id="UP000244161"/>
    </source>
</evidence>
<protein>
    <submittedName>
        <fullName evidence="2">Uncharacterized protein</fullName>
    </submittedName>
</protein>
<evidence type="ECO:0000256" key="1">
    <source>
        <dbReference type="SAM" id="MobiDB-lite"/>
    </source>
</evidence>
<dbReference type="Proteomes" id="UP000244161">
    <property type="component" value="Unassembled WGS sequence"/>
</dbReference>